<feature type="compositionally biased region" description="Acidic residues" evidence="7">
    <location>
        <begin position="9"/>
        <end position="27"/>
    </location>
</feature>
<dbReference type="Proteomes" id="UP000019384">
    <property type="component" value="Unassembled WGS sequence"/>
</dbReference>
<evidence type="ECO:0000256" key="6">
    <source>
        <dbReference type="PROSITE-ProRule" id="PRU00221"/>
    </source>
</evidence>
<sequence length="412" mass="46891">MSKSVRFEDDGDWEDVSQGENGENENEELTIQEEYALWRKNCRYMYDFISETALTWPSLSVQWVPKGSLWNDTGRVRDMLITTHTSDDSPNHLKLASLEFPASVFGEESDEKTSSRLRVFKKYKQNHEINRARYRLGEPNVVATINDQGEVFVYHLTKSDEDIVVQSLKHHTLNGYGLSWNPIVQNQLLTASDDQTVALWDVSSTETELSPVEVFKHHSGIVNDVQWHKFDANLFGSVSDDKTFKLYDVRAKNVASTIDFPEIMNSVAFSGFSRNLFAVGGEDHNVSLFDLRQTQRALHVMMGHTASITGLQWDPHHENVLASGSQDRRVILWDITKIGEEQPQDELDDGVPELLMMHGGHTGAINDFDFSPEVPWCLASCSDDNIVHVWKVSDKLVNEQDEESELKTIDLE</sequence>
<reference evidence="9" key="2">
    <citation type="submission" date="2014-02" db="EMBL/GenBank/DDBJ databases">
        <title>Complete DNA sequence of /Kuraishia capsulata/ illustrates novel genomic features among budding yeasts (/Saccharomycotina/).</title>
        <authorList>
            <person name="Morales L."/>
            <person name="Noel B."/>
            <person name="Porcel B."/>
            <person name="Marcet-Houben M."/>
            <person name="Hullo M-F."/>
            <person name="Sacerdot C."/>
            <person name="Tekaia F."/>
            <person name="Leh-Louis V."/>
            <person name="Despons L."/>
            <person name="Khanna V."/>
            <person name="Aury J-M."/>
            <person name="Barbe V."/>
            <person name="Couloux A."/>
            <person name="Labadie K."/>
            <person name="Pelletier E."/>
            <person name="Souciet J-L."/>
            <person name="Boekhout T."/>
            <person name="Gabaldon T."/>
            <person name="Wincker P."/>
            <person name="Dujon B."/>
        </authorList>
    </citation>
    <scope>NUCLEOTIDE SEQUENCE</scope>
    <source>
        <strain evidence="9">CBS 1993</strain>
    </source>
</reference>
<dbReference type="STRING" id="1382522.W6MGU6"/>
<evidence type="ECO:0000256" key="2">
    <source>
        <dbReference type="ARBA" id="ARBA00022574"/>
    </source>
</evidence>
<reference evidence="9" key="1">
    <citation type="submission" date="2013-12" db="EMBL/GenBank/DDBJ databases">
        <authorList>
            <person name="Genoscope - CEA"/>
        </authorList>
    </citation>
    <scope>NUCLEOTIDE SEQUENCE</scope>
    <source>
        <strain evidence="9">CBS 1993</strain>
    </source>
</reference>
<dbReference type="InterPro" id="IPR022052">
    <property type="entry name" value="Histone-bd_RBBP4-like_N"/>
</dbReference>
<keyword evidence="4" id="KW-0156">Chromatin regulator</keyword>
<evidence type="ECO:0000259" key="8">
    <source>
        <dbReference type="Pfam" id="PF12265"/>
    </source>
</evidence>
<dbReference type="SMART" id="SM00320">
    <property type="entry name" value="WD40"/>
    <property type="match status" value="5"/>
</dbReference>
<evidence type="ECO:0000256" key="5">
    <source>
        <dbReference type="ARBA" id="ARBA00023242"/>
    </source>
</evidence>
<dbReference type="RefSeq" id="XP_022457105.1">
    <property type="nucleotide sequence ID" value="XM_022605658.1"/>
</dbReference>
<dbReference type="InterPro" id="IPR050459">
    <property type="entry name" value="WD_repeat_RBAP46/RBAP48/MSI1"/>
</dbReference>
<feature type="repeat" description="WD" evidence="6">
    <location>
        <begin position="358"/>
        <end position="393"/>
    </location>
</feature>
<dbReference type="AlphaFoldDB" id="W6MGU6"/>
<dbReference type="PANTHER" id="PTHR22850">
    <property type="entry name" value="WD40 REPEAT FAMILY"/>
    <property type="match status" value="1"/>
</dbReference>
<dbReference type="EMBL" id="HG793125">
    <property type="protein sequence ID" value="CDK25091.1"/>
    <property type="molecule type" value="Genomic_DNA"/>
</dbReference>
<dbReference type="Pfam" id="PF00400">
    <property type="entry name" value="WD40"/>
    <property type="match status" value="3"/>
</dbReference>
<dbReference type="PRINTS" id="PR00320">
    <property type="entry name" value="GPROTEINBRPT"/>
</dbReference>
<dbReference type="InterPro" id="IPR036322">
    <property type="entry name" value="WD40_repeat_dom_sf"/>
</dbReference>
<evidence type="ECO:0000256" key="4">
    <source>
        <dbReference type="ARBA" id="ARBA00022853"/>
    </source>
</evidence>
<name>W6MGU6_9ASCO</name>
<dbReference type="GO" id="GO:0006325">
    <property type="term" value="P:chromatin organization"/>
    <property type="evidence" value="ECO:0007669"/>
    <property type="project" value="UniProtKB-KW"/>
</dbReference>
<dbReference type="InterPro" id="IPR001680">
    <property type="entry name" value="WD40_rpt"/>
</dbReference>
<protein>
    <recommendedName>
        <fullName evidence="8">Histone-binding protein RBBP4-like N-terminal domain-containing protein</fullName>
    </recommendedName>
</protein>
<accession>W6MGU6</accession>
<comment type="subcellular location">
    <subcellularLocation>
        <location evidence="1">Nucleus</location>
    </subcellularLocation>
</comment>
<dbReference type="Pfam" id="PF12265">
    <property type="entry name" value="CAF1C_H4-bd"/>
    <property type="match status" value="1"/>
</dbReference>
<dbReference type="InterPro" id="IPR015943">
    <property type="entry name" value="WD40/YVTN_repeat-like_dom_sf"/>
</dbReference>
<dbReference type="HOGENOM" id="CLU_020445_3_1_1"/>
<dbReference type="PROSITE" id="PS50082">
    <property type="entry name" value="WD_REPEATS_2"/>
    <property type="match status" value="3"/>
</dbReference>
<dbReference type="GeneID" id="34518493"/>
<organism evidence="9 10">
    <name type="scientific">Kuraishia capsulata CBS 1993</name>
    <dbReference type="NCBI Taxonomy" id="1382522"/>
    <lineage>
        <taxon>Eukaryota</taxon>
        <taxon>Fungi</taxon>
        <taxon>Dikarya</taxon>
        <taxon>Ascomycota</taxon>
        <taxon>Saccharomycotina</taxon>
        <taxon>Pichiomycetes</taxon>
        <taxon>Pichiales</taxon>
        <taxon>Pichiaceae</taxon>
        <taxon>Kuraishia</taxon>
    </lineage>
</organism>
<evidence type="ECO:0000256" key="7">
    <source>
        <dbReference type="SAM" id="MobiDB-lite"/>
    </source>
</evidence>
<dbReference type="InterPro" id="IPR020472">
    <property type="entry name" value="WD40_PAC1"/>
</dbReference>
<feature type="repeat" description="WD" evidence="6">
    <location>
        <begin position="301"/>
        <end position="335"/>
    </location>
</feature>
<dbReference type="PROSITE" id="PS00678">
    <property type="entry name" value="WD_REPEATS_1"/>
    <property type="match status" value="2"/>
</dbReference>
<dbReference type="Gene3D" id="2.130.10.10">
    <property type="entry name" value="YVTN repeat-like/Quinoprotein amine dehydrogenase"/>
    <property type="match status" value="1"/>
</dbReference>
<evidence type="ECO:0000313" key="9">
    <source>
        <dbReference type="EMBL" id="CDK25091.1"/>
    </source>
</evidence>
<feature type="repeat" description="WD" evidence="6">
    <location>
        <begin position="168"/>
        <end position="210"/>
    </location>
</feature>
<keyword evidence="10" id="KW-1185">Reference proteome</keyword>
<evidence type="ECO:0000313" key="10">
    <source>
        <dbReference type="Proteomes" id="UP000019384"/>
    </source>
</evidence>
<dbReference type="GO" id="GO:0005634">
    <property type="term" value="C:nucleus"/>
    <property type="evidence" value="ECO:0007669"/>
    <property type="project" value="UniProtKB-SubCell"/>
</dbReference>
<dbReference type="PROSITE" id="PS50294">
    <property type="entry name" value="WD_REPEATS_REGION"/>
    <property type="match status" value="2"/>
</dbReference>
<dbReference type="SUPFAM" id="SSF50978">
    <property type="entry name" value="WD40 repeat-like"/>
    <property type="match status" value="1"/>
</dbReference>
<evidence type="ECO:0000256" key="1">
    <source>
        <dbReference type="ARBA" id="ARBA00004123"/>
    </source>
</evidence>
<feature type="domain" description="Histone-binding protein RBBP4-like N-terminal" evidence="8">
    <location>
        <begin position="33"/>
        <end position="101"/>
    </location>
</feature>
<proteinExistence type="predicted"/>
<feature type="region of interest" description="Disordered" evidence="7">
    <location>
        <begin position="1"/>
        <end position="27"/>
    </location>
</feature>
<dbReference type="OrthoDB" id="427795at2759"/>
<gene>
    <name evidence="9" type="ORF">KUCA_T00001058001</name>
</gene>
<keyword evidence="3" id="KW-0677">Repeat</keyword>
<keyword evidence="5" id="KW-0539">Nucleus</keyword>
<evidence type="ECO:0000256" key="3">
    <source>
        <dbReference type="ARBA" id="ARBA00022737"/>
    </source>
</evidence>
<keyword evidence="2 6" id="KW-0853">WD repeat</keyword>
<dbReference type="InterPro" id="IPR019775">
    <property type="entry name" value="WD40_repeat_CS"/>
</dbReference>